<evidence type="ECO:0000313" key="3">
    <source>
        <dbReference type="EMBL" id="MBU9696676.1"/>
    </source>
</evidence>
<dbReference type="RefSeq" id="WP_161760712.1">
    <property type="nucleotide sequence ID" value="NZ_JAAATX020000001.1"/>
</dbReference>
<dbReference type="InterPro" id="IPR050345">
    <property type="entry name" value="Aliph_Amidase/BUP"/>
</dbReference>
<evidence type="ECO:0000259" key="2">
    <source>
        <dbReference type="PROSITE" id="PS50263"/>
    </source>
</evidence>
<dbReference type="PROSITE" id="PS50263">
    <property type="entry name" value="CN_HYDROLASE"/>
    <property type="match status" value="1"/>
</dbReference>
<dbReference type="EMBL" id="JAAATX020000001">
    <property type="protein sequence ID" value="MBU9696676.1"/>
    <property type="molecule type" value="Genomic_DNA"/>
</dbReference>
<gene>
    <name evidence="3" type="ORF">GU927_002330</name>
</gene>
<feature type="domain" description="CN hydrolase" evidence="2">
    <location>
        <begin position="1"/>
        <end position="237"/>
    </location>
</feature>
<accession>A0ABS6J084</accession>
<dbReference type="Proteomes" id="UP000731907">
    <property type="component" value="Unassembled WGS sequence"/>
</dbReference>
<dbReference type="GO" id="GO:0016787">
    <property type="term" value="F:hydrolase activity"/>
    <property type="evidence" value="ECO:0007669"/>
    <property type="project" value="UniProtKB-KW"/>
</dbReference>
<keyword evidence="1 3" id="KW-0378">Hydrolase</keyword>
<dbReference type="InterPro" id="IPR003010">
    <property type="entry name" value="C-N_Hydrolase"/>
</dbReference>
<dbReference type="InterPro" id="IPR044083">
    <property type="entry name" value="RamA-like"/>
</dbReference>
<name>A0ABS6J084_9RHOB</name>
<evidence type="ECO:0000256" key="1">
    <source>
        <dbReference type="ARBA" id="ARBA00022801"/>
    </source>
</evidence>
<dbReference type="Gene3D" id="3.60.110.10">
    <property type="entry name" value="Carbon-nitrogen hydrolase"/>
    <property type="match status" value="1"/>
</dbReference>
<organism evidence="3 4">
    <name type="scientific">Paragemmobacter amnigenus</name>
    <dbReference type="NCBI Taxonomy" id="2852097"/>
    <lineage>
        <taxon>Bacteria</taxon>
        <taxon>Pseudomonadati</taxon>
        <taxon>Pseudomonadota</taxon>
        <taxon>Alphaproteobacteria</taxon>
        <taxon>Rhodobacterales</taxon>
        <taxon>Paracoccaceae</taxon>
        <taxon>Paragemmobacter</taxon>
    </lineage>
</organism>
<proteinExistence type="predicted"/>
<dbReference type="InterPro" id="IPR036526">
    <property type="entry name" value="C-N_Hydrolase_sf"/>
</dbReference>
<evidence type="ECO:0000313" key="4">
    <source>
        <dbReference type="Proteomes" id="UP000731907"/>
    </source>
</evidence>
<comment type="caution">
    <text evidence="3">The sequence shown here is derived from an EMBL/GenBank/DDBJ whole genome shotgun (WGS) entry which is preliminary data.</text>
</comment>
<sequence>MPFAIALWQTTSPEGSDDTAFAAIDAALRAAAVQGAVTLVAPEIYLPGYNQPDIPARAQPRGGPWHQRLAALTRQHGCGIVIGYAERDGDHVYNSAVAIDATGREISHYRKIQLFGPREKSIYAPGNAVSTFDLNGIRTAMLICYDVEFAHLNRTLAAQGTRLLLVPTANPEPNTHVSRLVVPAHAINHGLTIAYANYCGTEGDITYCGTSIIAAPDAAILGMAGTTETLIVTDIARQPDPALLQTQLTDFRPV</sequence>
<dbReference type="SUPFAM" id="SSF56317">
    <property type="entry name" value="Carbon-nitrogen hydrolase"/>
    <property type="match status" value="1"/>
</dbReference>
<dbReference type="CDD" id="cd07576">
    <property type="entry name" value="R-amidase_like"/>
    <property type="match status" value="1"/>
</dbReference>
<protein>
    <submittedName>
        <fullName evidence="3">Carbon-nitrogen hydrolase family protein</fullName>
    </submittedName>
</protein>
<dbReference type="PANTHER" id="PTHR43674:SF2">
    <property type="entry name" value="BETA-UREIDOPROPIONASE"/>
    <property type="match status" value="1"/>
</dbReference>
<keyword evidence="4" id="KW-1185">Reference proteome</keyword>
<dbReference type="Pfam" id="PF00795">
    <property type="entry name" value="CN_hydrolase"/>
    <property type="match status" value="1"/>
</dbReference>
<reference evidence="3 4" key="1">
    <citation type="submission" date="2021-06" db="EMBL/GenBank/DDBJ databases">
        <title>Rhodobacteraceae bacterium strain HSP-20.</title>
        <authorList>
            <person name="Chen W.-M."/>
        </authorList>
    </citation>
    <scope>NUCLEOTIDE SEQUENCE [LARGE SCALE GENOMIC DNA]</scope>
    <source>
        <strain evidence="3 4">HSP-20</strain>
    </source>
</reference>
<dbReference type="PANTHER" id="PTHR43674">
    <property type="entry name" value="NITRILASE C965.09-RELATED"/>
    <property type="match status" value="1"/>
</dbReference>